<accession>A0A3E2H1U2</accession>
<gene>
    <name evidence="2" type="ORF">B7463_g9002</name>
</gene>
<dbReference type="PANTHER" id="PTHR43586:SF21">
    <property type="entry name" value="PYRIDOXAL PHOSPHATE (PLP)-DEPENDENT ASPARTATE AMINOTRANSFERASE SUPERFAMILY"/>
    <property type="match status" value="1"/>
</dbReference>
<name>A0A3E2H1U2_SCYLI</name>
<dbReference type="PANTHER" id="PTHR43586">
    <property type="entry name" value="CYSTEINE DESULFURASE"/>
    <property type="match status" value="1"/>
</dbReference>
<dbReference type="EMBL" id="NCSJ02000211">
    <property type="protein sequence ID" value="RFU27344.1"/>
    <property type="molecule type" value="Genomic_DNA"/>
</dbReference>
<comment type="caution">
    <text evidence="2">The sequence shown here is derived from an EMBL/GenBank/DDBJ whole genome shotgun (WGS) entry which is preliminary data.</text>
</comment>
<dbReference type="InterPro" id="IPR000192">
    <property type="entry name" value="Aminotrans_V_dom"/>
</dbReference>
<evidence type="ECO:0000313" key="2">
    <source>
        <dbReference type="EMBL" id="RFU27344.1"/>
    </source>
</evidence>
<dbReference type="Proteomes" id="UP000258309">
    <property type="component" value="Unassembled WGS sequence"/>
</dbReference>
<sequence length="406" mass="45466">MGDMRILGEFDVGTARNHFPALHQRQIFFDNTGGSQTLGSVISSISNYLSRTNVQLGATYDVGRKSSAAFKAGYDAAAKYINASPEETVFGASTTQLLRNLSFAIDFSPGDEIIISIVDHEANIAPWVGIASRQNLTVKWWIPRGKSNPKLCVEDLRHLLSERTKLVTCTHVSNILGSIHDIKGIGEAVHKNSNALLCVDGVAFAPHRRINVKELGVDFYVFSWYKVYGPHISMLYASHHAQKSLVSFGHYFNPTETLLDKIGLAASNYELSQTIPHVVAYFGPDLNLAWRKIGEHEFAIVETLLFYLRSRLDVTIYGESVADTKLRVPIVSFSVNGYGSREVVEKIEKETDFGFRWGMMYSNRLIKEILGLDDEGVVRVGMAHYNTVDEIRLFIKIFDEIIPQKQ</sequence>
<feature type="domain" description="Aminotransferase class V" evidence="1">
    <location>
        <begin position="27"/>
        <end position="393"/>
    </location>
</feature>
<dbReference type="InterPro" id="IPR015424">
    <property type="entry name" value="PyrdxlP-dep_Trfase"/>
</dbReference>
<dbReference type="SUPFAM" id="SSF53383">
    <property type="entry name" value="PLP-dependent transferases"/>
    <property type="match status" value="1"/>
</dbReference>
<reference evidence="2 3" key="1">
    <citation type="submission" date="2018-05" db="EMBL/GenBank/DDBJ databases">
        <title>Draft genome sequence of Scytalidium lignicola DSM 105466, a ubiquitous saprotrophic fungus.</title>
        <authorList>
            <person name="Buettner E."/>
            <person name="Gebauer A.M."/>
            <person name="Hofrichter M."/>
            <person name="Liers C."/>
            <person name="Kellner H."/>
        </authorList>
    </citation>
    <scope>NUCLEOTIDE SEQUENCE [LARGE SCALE GENOMIC DNA]</scope>
    <source>
        <strain evidence="2 3">DSM 105466</strain>
    </source>
</reference>
<keyword evidence="3" id="KW-1185">Reference proteome</keyword>
<dbReference type="AlphaFoldDB" id="A0A3E2H1U2"/>
<feature type="non-terminal residue" evidence="2">
    <location>
        <position position="406"/>
    </location>
</feature>
<dbReference type="OrthoDB" id="420046at2759"/>
<evidence type="ECO:0000259" key="1">
    <source>
        <dbReference type="Pfam" id="PF00266"/>
    </source>
</evidence>
<dbReference type="Gene3D" id="3.90.1150.10">
    <property type="entry name" value="Aspartate Aminotransferase, domain 1"/>
    <property type="match status" value="1"/>
</dbReference>
<organism evidence="2 3">
    <name type="scientific">Scytalidium lignicola</name>
    <name type="common">Hyphomycete</name>
    <dbReference type="NCBI Taxonomy" id="5539"/>
    <lineage>
        <taxon>Eukaryota</taxon>
        <taxon>Fungi</taxon>
        <taxon>Dikarya</taxon>
        <taxon>Ascomycota</taxon>
        <taxon>Pezizomycotina</taxon>
        <taxon>Leotiomycetes</taxon>
        <taxon>Leotiomycetes incertae sedis</taxon>
        <taxon>Scytalidium</taxon>
    </lineage>
</organism>
<feature type="non-terminal residue" evidence="2">
    <location>
        <position position="1"/>
    </location>
</feature>
<protein>
    <recommendedName>
        <fullName evidence="1">Aminotransferase class V domain-containing protein</fullName>
    </recommendedName>
</protein>
<dbReference type="InterPro" id="IPR015422">
    <property type="entry name" value="PyrdxlP-dep_Trfase_small"/>
</dbReference>
<dbReference type="STRING" id="5539.A0A3E2H1U2"/>
<evidence type="ECO:0000313" key="3">
    <source>
        <dbReference type="Proteomes" id="UP000258309"/>
    </source>
</evidence>
<dbReference type="Gene3D" id="3.40.640.10">
    <property type="entry name" value="Type I PLP-dependent aspartate aminotransferase-like (Major domain)"/>
    <property type="match status" value="1"/>
</dbReference>
<dbReference type="OMA" id="ANMLGWA"/>
<dbReference type="InterPro" id="IPR015421">
    <property type="entry name" value="PyrdxlP-dep_Trfase_major"/>
</dbReference>
<dbReference type="Pfam" id="PF00266">
    <property type="entry name" value="Aminotran_5"/>
    <property type="match status" value="1"/>
</dbReference>
<proteinExistence type="predicted"/>